<dbReference type="AlphaFoldDB" id="A0A9J5WU70"/>
<keyword evidence="1" id="KW-0472">Membrane</keyword>
<proteinExistence type="predicted"/>
<evidence type="ECO:0000313" key="3">
    <source>
        <dbReference type="Proteomes" id="UP000824120"/>
    </source>
</evidence>
<feature type="transmembrane region" description="Helical" evidence="1">
    <location>
        <begin position="24"/>
        <end position="43"/>
    </location>
</feature>
<reference evidence="2 3" key="1">
    <citation type="submission" date="2020-09" db="EMBL/GenBank/DDBJ databases">
        <title>De no assembly of potato wild relative species, Solanum commersonii.</title>
        <authorList>
            <person name="Cho K."/>
        </authorList>
    </citation>
    <scope>NUCLEOTIDE SEQUENCE [LARGE SCALE GENOMIC DNA]</scope>
    <source>
        <strain evidence="2">LZ3.2</strain>
        <tissue evidence="2">Leaf</tissue>
    </source>
</reference>
<keyword evidence="1" id="KW-1133">Transmembrane helix</keyword>
<dbReference type="EMBL" id="JACXVP010000010">
    <property type="protein sequence ID" value="KAG5579353.1"/>
    <property type="molecule type" value="Genomic_DNA"/>
</dbReference>
<keyword evidence="3" id="KW-1185">Reference proteome</keyword>
<dbReference type="Proteomes" id="UP000824120">
    <property type="component" value="Chromosome 10"/>
</dbReference>
<gene>
    <name evidence="2" type="ORF">H5410_049980</name>
</gene>
<keyword evidence="1" id="KW-0812">Transmembrane</keyword>
<protein>
    <submittedName>
        <fullName evidence="2">Uncharacterized protein</fullName>
    </submittedName>
</protein>
<sequence>MKLTSKSYFIFNEVTRKCYKDSVLLSKALALLSHLILLSIIFYTRLQPVKHTCSEDEDSKNEDAQMDVWAY</sequence>
<evidence type="ECO:0000313" key="2">
    <source>
        <dbReference type="EMBL" id="KAG5579353.1"/>
    </source>
</evidence>
<comment type="caution">
    <text evidence="2">The sequence shown here is derived from an EMBL/GenBank/DDBJ whole genome shotgun (WGS) entry which is preliminary data.</text>
</comment>
<evidence type="ECO:0000256" key="1">
    <source>
        <dbReference type="SAM" id="Phobius"/>
    </source>
</evidence>
<organism evidence="2 3">
    <name type="scientific">Solanum commersonii</name>
    <name type="common">Commerson's wild potato</name>
    <name type="synonym">Commerson's nightshade</name>
    <dbReference type="NCBI Taxonomy" id="4109"/>
    <lineage>
        <taxon>Eukaryota</taxon>
        <taxon>Viridiplantae</taxon>
        <taxon>Streptophyta</taxon>
        <taxon>Embryophyta</taxon>
        <taxon>Tracheophyta</taxon>
        <taxon>Spermatophyta</taxon>
        <taxon>Magnoliopsida</taxon>
        <taxon>eudicotyledons</taxon>
        <taxon>Gunneridae</taxon>
        <taxon>Pentapetalae</taxon>
        <taxon>asterids</taxon>
        <taxon>lamiids</taxon>
        <taxon>Solanales</taxon>
        <taxon>Solanaceae</taxon>
        <taxon>Solanoideae</taxon>
        <taxon>Solaneae</taxon>
        <taxon>Solanum</taxon>
    </lineage>
</organism>
<accession>A0A9J5WU70</accession>
<name>A0A9J5WU70_SOLCO</name>